<dbReference type="InterPro" id="IPR019289">
    <property type="entry name" value="Phage_tail_E/E"/>
</dbReference>
<dbReference type="Proteomes" id="UP000254465">
    <property type="component" value="Unassembled WGS sequence"/>
</dbReference>
<dbReference type="EMBL" id="UGHK01000002">
    <property type="protein sequence ID" value="STO71393.1"/>
    <property type="molecule type" value="Genomic_DNA"/>
</dbReference>
<protein>
    <recommendedName>
        <fullName evidence="4">Phage tail assembly protein</fullName>
    </recommendedName>
</protein>
<evidence type="ECO:0000313" key="2">
    <source>
        <dbReference type="EMBL" id="STO71393.1"/>
    </source>
</evidence>
<dbReference type="EMBL" id="UGHK01000002">
    <property type="protein sequence ID" value="STO71108.1"/>
    <property type="molecule type" value="Genomic_DNA"/>
</dbReference>
<sequence>MSKQTEQPSNRIKLSRPITLGSGDLLEEVTVRRVTAGDHRKAAARCKNDPVATEYAVMAMVSGLQQEDFDALDWEDVQLIRGFLFDSAS</sequence>
<evidence type="ECO:0008006" key="4">
    <source>
        <dbReference type="Google" id="ProtNLM"/>
    </source>
</evidence>
<dbReference type="AlphaFoldDB" id="A0A377I881"/>
<accession>A0A377I881</accession>
<evidence type="ECO:0000313" key="3">
    <source>
        <dbReference type="Proteomes" id="UP000254465"/>
    </source>
</evidence>
<name>A0A377I881_AVIPA</name>
<dbReference type="Pfam" id="PF10109">
    <property type="entry name" value="Phage_TAC_7"/>
    <property type="match status" value="1"/>
</dbReference>
<organism evidence="2 3">
    <name type="scientific">Avibacterium paragallinarum</name>
    <name type="common">Haemophilus gallinarum</name>
    <dbReference type="NCBI Taxonomy" id="728"/>
    <lineage>
        <taxon>Bacteria</taxon>
        <taxon>Pseudomonadati</taxon>
        <taxon>Pseudomonadota</taxon>
        <taxon>Gammaproteobacteria</taxon>
        <taxon>Pasteurellales</taxon>
        <taxon>Pasteurellaceae</taxon>
        <taxon>Avibacterium</taxon>
    </lineage>
</organism>
<dbReference type="RefSeq" id="WP_017807373.1">
    <property type="nucleotide sequence ID" value="NZ_JBANLW010000124.1"/>
</dbReference>
<proteinExistence type="predicted"/>
<gene>
    <name evidence="1" type="ORF">NCTC11296_01003</name>
    <name evidence="2" type="ORF">NCTC11296_01293</name>
</gene>
<reference evidence="2 3" key="1">
    <citation type="submission" date="2018-06" db="EMBL/GenBank/DDBJ databases">
        <authorList>
            <consortium name="Pathogen Informatics"/>
            <person name="Doyle S."/>
        </authorList>
    </citation>
    <scope>NUCLEOTIDE SEQUENCE [LARGE SCALE GENOMIC DNA]</scope>
    <source>
        <strain evidence="2 3">NCTC11296</strain>
    </source>
</reference>
<evidence type="ECO:0000313" key="1">
    <source>
        <dbReference type="EMBL" id="STO71108.1"/>
    </source>
</evidence>